<proteinExistence type="predicted"/>
<accession>A0A0M3Q9U6</accession>
<keyword evidence="3" id="KW-1185">Reference proteome</keyword>
<feature type="transmembrane region" description="Helical" evidence="1">
    <location>
        <begin position="138"/>
        <end position="159"/>
    </location>
</feature>
<evidence type="ECO:0000313" key="3">
    <source>
        <dbReference type="Proteomes" id="UP000068067"/>
    </source>
</evidence>
<feature type="transmembrane region" description="Helical" evidence="1">
    <location>
        <begin position="305"/>
        <end position="321"/>
    </location>
</feature>
<dbReference type="PATRIC" id="fig|931089.4.peg.1823"/>
<reference evidence="2 3" key="1">
    <citation type="submission" date="2014-08" db="EMBL/GenBank/DDBJ databases">
        <title>Complete genome sequence of Corynebacterium deserti GIMN1.010 (=DSM 45689), isolated from desert sand in western China.</title>
        <authorList>
            <person name="Ruckert C."/>
            <person name="Albersmeier A."/>
            <person name="Kalinowski J."/>
        </authorList>
    </citation>
    <scope>NUCLEOTIDE SEQUENCE [LARGE SCALE GENOMIC DNA]</scope>
    <source>
        <strain evidence="2 3">GIMN1.010</strain>
    </source>
</reference>
<feature type="transmembrane region" description="Helical" evidence="1">
    <location>
        <begin position="112"/>
        <end position="132"/>
    </location>
</feature>
<feature type="transmembrane region" description="Helical" evidence="1">
    <location>
        <begin position="475"/>
        <end position="502"/>
    </location>
</feature>
<feature type="transmembrane region" description="Helical" evidence="1">
    <location>
        <begin position="55"/>
        <end position="75"/>
    </location>
</feature>
<organism evidence="2 3">
    <name type="scientific">Corynebacterium deserti GIMN1.010</name>
    <dbReference type="NCBI Taxonomy" id="931089"/>
    <lineage>
        <taxon>Bacteria</taxon>
        <taxon>Bacillati</taxon>
        <taxon>Actinomycetota</taxon>
        <taxon>Actinomycetes</taxon>
        <taxon>Mycobacteriales</taxon>
        <taxon>Corynebacteriaceae</taxon>
        <taxon>Corynebacterium</taxon>
    </lineage>
</organism>
<dbReference type="OrthoDB" id="3261041at2"/>
<dbReference type="EMBL" id="CP009220">
    <property type="protein sequence ID" value="ALC06203.1"/>
    <property type="molecule type" value="Genomic_DNA"/>
</dbReference>
<evidence type="ECO:0000313" key="2">
    <source>
        <dbReference type="EMBL" id="ALC06203.1"/>
    </source>
</evidence>
<keyword evidence="1" id="KW-1133">Transmembrane helix</keyword>
<feature type="transmembrane region" description="Helical" evidence="1">
    <location>
        <begin position="171"/>
        <end position="190"/>
    </location>
</feature>
<dbReference type="KEGG" id="cdx:CDES_09055"/>
<gene>
    <name evidence="2" type="ORF">CDES_09055</name>
</gene>
<dbReference type="RefSeq" id="WP_053545178.1">
    <property type="nucleotide sequence ID" value="NZ_CP009220.1"/>
</dbReference>
<feature type="transmembrane region" description="Helical" evidence="1">
    <location>
        <begin position="376"/>
        <end position="397"/>
    </location>
</feature>
<protein>
    <submittedName>
        <fullName evidence="2">Uncharacterized protein</fullName>
    </submittedName>
</protein>
<dbReference type="Proteomes" id="UP000068067">
    <property type="component" value="Chromosome"/>
</dbReference>
<keyword evidence="1" id="KW-0812">Transmembrane</keyword>
<dbReference type="AlphaFoldDB" id="A0A0M3Q9U6"/>
<feature type="transmembrane region" description="Helical" evidence="1">
    <location>
        <begin position="233"/>
        <end position="254"/>
    </location>
</feature>
<feature type="transmembrane region" description="Helical" evidence="1">
    <location>
        <begin position="444"/>
        <end position="463"/>
    </location>
</feature>
<sequence>MTKTLLKLQATLWRRTVKGNTAAWTMIIFISVYSFLGLVGMSFMLAMGLDMGQHGVLAGVVSIGMIAYVIAAIMWPSGEGQLSPVSFAVMPIEAKELLPGFALSTVMQSRGVTAIVCTLVTTIVAAMFLPLFALPVLIVAMFMSLITTLLLGELVAALSSGSSSRISKERMSIIASVGFMLFLLGYNLLIGTDAMSKIDLLGQITKWTPLGAAAGAAEATAIGQWGEAGMLTFLAVFYLGAGIWLWTMLVNNALTAPLDRGGRGTQSKTTDSSDGRVLFLPGIGWSAGGAIFSRTLRYITRDSRLLASLITFPMLGVIFIFQSFSVDFFMIYVGLVLMAAFAGAIATNDFGYDGPSLWLNISAGVKPSTMLLPRHWASMFPGAVMFVVYAVITLVLADNLSMAVLIVFIATGILISSAAVSLFVTTFNPYPTSKPGTSPWGDKSGYSGAAFLGAFASLFLGWVPTIPAIALGVYGYINGITAVIIGAELLAIAVPIVVYLVVVKACLSRVNAKMPEIFDKVKAFVK</sequence>
<feature type="transmembrane region" description="Helical" evidence="1">
    <location>
        <begin position="404"/>
        <end position="424"/>
    </location>
</feature>
<name>A0A0M3Q9U6_9CORY</name>
<feature type="transmembrane region" description="Helical" evidence="1">
    <location>
        <begin position="21"/>
        <end position="49"/>
    </location>
</feature>
<dbReference type="STRING" id="931089.CDES_09055"/>
<feature type="transmembrane region" description="Helical" evidence="1">
    <location>
        <begin position="328"/>
        <end position="347"/>
    </location>
</feature>
<evidence type="ECO:0000256" key="1">
    <source>
        <dbReference type="SAM" id="Phobius"/>
    </source>
</evidence>
<keyword evidence="1" id="KW-0472">Membrane</keyword>